<accession>A0ABW2EBD5</accession>
<proteinExistence type="predicted"/>
<dbReference type="Proteomes" id="UP001596409">
    <property type="component" value="Unassembled WGS sequence"/>
</dbReference>
<dbReference type="InterPro" id="IPR036426">
    <property type="entry name" value="Bulb-type_lectin_dom_sf"/>
</dbReference>
<reference evidence="4" key="1">
    <citation type="journal article" date="2019" name="Int. J. Syst. Evol. Microbiol.">
        <title>The Global Catalogue of Microorganisms (GCM) 10K type strain sequencing project: providing services to taxonomists for standard genome sequencing and annotation.</title>
        <authorList>
            <consortium name="The Broad Institute Genomics Platform"/>
            <consortium name="The Broad Institute Genome Sequencing Center for Infectious Disease"/>
            <person name="Wu L."/>
            <person name="Ma J."/>
        </authorList>
    </citation>
    <scope>NUCLEOTIDE SEQUENCE [LARGE SCALE GENOMIC DNA]</scope>
    <source>
        <strain evidence="4">JCM 4855</strain>
    </source>
</reference>
<keyword evidence="4" id="KW-1185">Reference proteome</keyword>
<evidence type="ECO:0000256" key="1">
    <source>
        <dbReference type="SAM" id="MobiDB-lite"/>
    </source>
</evidence>
<dbReference type="EMBL" id="JBHSYM010000096">
    <property type="protein sequence ID" value="MFC7017319.1"/>
    <property type="molecule type" value="Genomic_DNA"/>
</dbReference>
<gene>
    <name evidence="3" type="ORF">ACFQMH_37670</name>
</gene>
<dbReference type="SUPFAM" id="SSF51110">
    <property type="entry name" value="alpha-D-mannose-specific plant lectins"/>
    <property type="match status" value="1"/>
</dbReference>
<evidence type="ECO:0000259" key="2">
    <source>
        <dbReference type="PROSITE" id="PS50927"/>
    </source>
</evidence>
<feature type="region of interest" description="Disordered" evidence="1">
    <location>
        <begin position="1"/>
        <end position="114"/>
    </location>
</feature>
<dbReference type="RefSeq" id="WP_189880804.1">
    <property type="nucleotide sequence ID" value="NZ_BMWA01000052.1"/>
</dbReference>
<evidence type="ECO:0000313" key="3">
    <source>
        <dbReference type="EMBL" id="MFC7017319.1"/>
    </source>
</evidence>
<dbReference type="PROSITE" id="PS50927">
    <property type="entry name" value="BULB_LECTIN"/>
    <property type="match status" value="1"/>
</dbReference>
<name>A0ABW2EBD5_9ACTN</name>
<dbReference type="InterPro" id="IPR001480">
    <property type="entry name" value="Bulb-type_lectin_dom"/>
</dbReference>
<dbReference type="SMART" id="SM00108">
    <property type="entry name" value="B_lectin"/>
    <property type="match status" value="1"/>
</dbReference>
<feature type="compositionally biased region" description="Polar residues" evidence="1">
    <location>
        <begin position="231"/>
        <end position="242"/>
    </location>
</feature>
<sequence>MNHPGPGAGHPHETTGATAGQAVWDSELPWQLASAGDVGAAVPRDGAGPAPDETLTGQYTHPAVSAPVPAQPGDDPFTARRRYPAEETGRRAGGRRTSVQPSTAGERRGGSRARLAKPVLAGAGVLSALFLLGPALFGENGPSQTVQAGAGDLGEDYTPDEDHPSVGGPEQPRPVASGSPDAGSAAGARQDRIAAVAAASPTQETHTLEATPERDTPSPLETSRAAETPRASPSPQEEEWTSTVVHGTSVLEPGQSWVTNRITLAFQGDGNLVLYDRQGTPLWWSGTVGQGVKTVFQADGNLVVYTQDGQTAWASRTMGHDGAQLVLEPSGNVSIRYGGSVLWSTHTAM</sequence>
<protein>
    <recommendedName>
        <fullName evidence="2">Bulb-type lectin domain-containing protein</fullName>
    </recommendedName>
</protein>
<feature type="compositionally biased region" description="Low complexity" evidence="1">
    <location>
        <begin position="176"/>
        <end position="199"/>
    </location>
</feature>
<feature type="domain" description="Bulb-type lectin" evidence="2">
    <location>
        <begin position="242"/>
        <end position="348"/>
    </location>
</feature>
<organism evidence="3 4">
    <name type="scientific">Streptomyces viridiviolaceus</name>
    <dbReference type="NCBI Taxonomy" id="68282"/>
    <lineage>
        <taxon>Bacteria</taxon>
        <taxon>Bacillati</taxon>
        <taxon>Actinomycetota</taxon>
        <taxon>Actinomycetes</taxon>
        <taxon>Kitasatosporales</taxon>
        <taxon>Streptomycetaceae</taxon>
        <taxon>Streptomyces</taxon>
    </lineage>
</organism>
<comment type="caution">
    <text evidence="3">The sequence shown here is derived from an EMBL/GenBank/DDBJ whole genome shotgun (WGS) entry which is preliminary data.</text>
</comment>
<evidence type="ECO:0000313" key="4">
    <source>
        <dbReference type="Proteomes" id="UP001596409"/>
    </source>
</evidence>
<feature type="region of interest" description="Disordered" evidence="1">
    <location>
        <begin position="142"/>
        <end position="242"/>
    </location>
</feature>
<dbReference type="Gene3D" id="2.90.10.30">
    <property type="match status" value="1"/>
</dbReference>